<dbReference type="EMBL" id="BAEO01000002">
    <property type="protein sequence ID" value="GAC17068.1"/>
    <property type="molecule type" value="Genomic_DNA"/>
</dbReference>
<evidence type="ECO:0000313" key="3">
    <source>
        <dbReference type="Proteomes" id="UP000006327"/>
    </source>
</evidence>
<dbReference type="eggNOG" id="COG4648">
    <property type="taxonomic scope" value="Bacteria"/>
</dbReference>
<comment type="caution">
    <text evidence="2">The sequence shown here is derived from an EMBL/GenBank/DDBJ whole genome shotgun (WGS) entry which is preliminary data.</text>
</comment>
<keyword evidence="1" id="KW-0472">Membrane</keyword>
<evidence type="ECO:0000256" key="1">
    <source>
        <dbReference type="SAM" id="Phobius"/>
    </source>
</evidence>
<feature type="transmembrane region" description="Helical" evidence="1">
    <location>
        <begin position="151"/>
        <end position="173"/>
    </location>
</feature>
<proteinExistence type="predicted"/>
<evidence type="ECO:0008006" key="4">
    <source>
        <dbReference type="Google" id="ProtNLM"/>
    </source>
</evidence>
<name>K6YKC7_9ALTE</name>
<feature type="transmembrane region" description="Helical" evidence="1">
    <location>
        <begin position="76"/>
        <end position="97"/>
    </location>
</feature>
<organism evidence="2 3">
    <name type="scientific">Paraglaciecola arctica BSs20135</name>
    <dbReference type="NCBI Taxonomy" id="493475"/>
    <lineage>
        <taxon>Bacteria</taxon>
        <taxon>Pseudomonadati</taxon>
        <taxon>Pseudomonadota</taxon>
        <taxon>Gammaproteobacteria</taxon>
        <taxon>Alteromonadales</taxon>
        <taxon>Alteromonadaceae</taxon>
        <taxon>Paraglaciecola</taxon>
    </lineage>
</organism>
<dbReference type="OrthoDB" id="8537043at2"/>
<dbReference type="STRING" id="493475.GARC_0086"/>
<sequence>MSWLMAVLAILYPVIAYVGLSFGSPSLVALGLIIILLLRFKFGHSLVLDKTYIRLFIASVIVVLGYSLITDSSQGIRFYPVVTSLLFLGIFAVSLWSKQSIVERIARIREPDLPASAISYTRKVTIWWCGFFLVNGSIAFYTAVYSDIATWTLYNGFISYCIMAVVAGVEWLVRKKYKYKDPAT</sequence>
<dbReference type="RefSeq" id="WP_007615523.1">
    <property type="nucleotide sequence ID" value="NZ_BAEO01000002.1"/>
</dbReference>
<protein>
    <recommendedName>
        <fullName evidence="4">DNA gyrase subunit B</fullName>
    </recommendedName>
</protein>
<feature type="transmembrane region" description="Helical" evidence="1">
    <location>
        <begin position="51"/>
        <end position="70"/>
    </location>
</feature>
<keyword evidence="3" id="KW-1185">Reference proteome</keyword>
<feature type="transmembrane region" description="Helical" evidence="1">
    <location>
        <begin position="26"/>
        <end position="42"/>
    </location>
</feature>
<feature type="transmembrane region" description="Helical" evidence="1">
    <location>
        <begin position="126"/>
        <end position="145"/>
    </location>
</feature>
<dbReference type="Proteomes" id="UP000006327">
    <property type="component" value="Unassembled WGS sequence"/>
</dbReference>
<keyword evidence="1" id="KW-0812">Transmembrane</keyword>
<evidence type="ECO:0000313" key="2">
    <source>
        <dbReference type="EMBL" id="GAC17068.1"/>
    </source>
</evidence>
<dbReference type="AlphaFoldDB" id="K6YKC7"/>
<keyword evidence="1" id="KW-1133">Transmembrane helix</keyword>
<accession>K6YKC7</accession>
<gene>
    <name evidence="2" type="ORF">GARC_0086</name>
</gene>
<reference evidence="2 3" key="1">
    <citation type="journal article" date="2017" name="Antonie Van Leeuwenhoek">
        <title>Rhizobium rhizosphaerae sp. nov., a novel species isolated from rice rhizosphere.</title>
        <authorList>
            <person name="Zhao J.J."/>
            <person name="Zhang J."/>
            <person name="Zhang R.J."/>
            <person name="Zhang C.W."/>
            <person name="Yin H.Q."/>
            <person name="Zhang X.X."/>
        </authorList>
    </citation>
    <scope>NUCLEOTIDE SEQUENCE [LARGE SCALE GENOMIC DNA]</scope>
    <source>
        <strain evidence="2 3">BSs20135</strain>
    </source>
</reference>